<dbReference type="OrthoDB" id="7833882at2"/>
<dbReference type="Gene3D" id="3.40.630.80">
    <property type="match status" value="1"/>
</dbReference>
<gene>
    <name evidence="2" type="ORF">OSCT_1807</name>
</gene>
<feature type="domain" description="Acetyltransferase (GNAT)" evidence="1">
    <location>
        <begin position="20"/>
        <end position="120"/>
    </location>
</feature>
<dbReference type="eggNOG" id="COG1670">
    <property type="taxonomic scope" value="Bacteria"/>
</dbReference>
<evidence type="ECO:0000313" key="2">
    <source>
        <dbReference type="EMBL" id="EFO80348.1"/>
    </source>
</evidence>
<proteinExistence type="predicted"/>
<sequence>MVAITYIHVPFGEMVAELRQHAASLPSPVDSFLEEHILESNHYRIEVNGVKAGFCAIHAETLITQFGLDLPYRRYGRTIFYGVRHLENVHAAFVPTCDELFLAHALDDSRQVDRQAYFFQTLDGTPPLPPDIHLRVATMDDVEVIRAGAAGFFDRLEDNLAQGKLYLTEQQGACVGFGVIERSMLLPHIASVGMFTLPVFRRRGIGTATICGLITECRRIGRQPIAGCWYHNHRSKQTLEAAGMYSHTRLLRISY</sequence>
<reference evidence="2 3" key="1">
    <citation type="journal article" date="2011" name="J. Bacteriol.">
        <title>Draft genome sequence of the anoxygenic filamentous phototrophic bacterium Oscillochloris trichoides subsp. DG-6.</title>
        <authorList>
            <person name="Kuznetsov B.B."/>
            <person name="Ivanovsky R.N."/>
            <person name="Keppen O.I."/>
            <person name="Sukhacheva M.V."/>
            <person name="Bumazhkin B.K."/>
            <person name="Patutina E.O."/>
            <person name="Beletsky A.V."/>
            <person name="Mardanov A.V."/>
            <person name="Baslerov R.V."/>
            <person name="Panteleeva A.N."/>
            <person name="Kolganova T.V."/>
            <person name="Ravin N.V."/>
            <person name="Skryabin K.G."/>
        </authorList>
    </citation>
    <scope>NUCLEOTIDE SEQUENCE [LARGE SCALE GENOMIC DNA]</scope>
    <source>
        <strain evidence="2 3">DG-6</strain>
    </source>
</reference>
<dbReference type="HOGENOM" id="CLU_094137_0_0_0"/>
<dbReference type="STRING" id="765420.OSCT_1807"/>
<dbReference type="InterPro" id="IPR040579">
    <property type="entry name" value="Acetyltransf_19"/>
</dbReference>
<keyword evidence="3" id="KW-1185">Reference proteome</keyword>
<dbReference type="GO" id="GO:0016740">
    <property type="term" value="F:transferase activity"/>
    <property type="evidence" value="ECO:0007669"/>
    <property type="project" value="UniProtKB-KW"/>
</dbReference>
<organism evidence="2 3">
    <name type="scientific">Oscillochloris trichoides DG-6</name>
    <dbReference type="NCBI Taxonomy" id="765420"/>
    <lineage>
        <taxon>Bacteria</taxon>
        <taxon>Bacillati</taxon>
        <taxon>Chloroflexota</taxon>
        <taxon>Chloroflexia</taxon>
        <taxon>Chloroflexales</taxon>
        <taxon>Chloroflexineae</taxon>
        <taxon>Oscillochloridaceae</taxon>
        <taxon>Oscillochloris</taxon>
    </lineage>
</organism>
<dbReference type="Pfam" id="PF18015">
    <property type="entry name" value="Acetyltransf_19"/>
    <property type="match status" value="1"/>
</dbReference>
<dbReference type="EMBL" id="ADVR01000061">
    <property type="protein sequence ID" value="EFO80348.1"/>
    <property type="molecule type" value="Genomic_DNA"/>
</dbReference>
<name>E1IEQ6_9CHLR</name>
<dbReference type="SUPFAM" id="SSF55729">
    <property type="entry name" value="Acyl-CoA N-acyltransferases (Nat)"/>
    <property type="match status" value="1"/>
</dbReference>
<dbReference type="InterPro" id="IPR016181">
    <property type="entry name" value="Acyl_CoA_acyltransferase"/>
</dbReference>
<dbReference type="Proteomes" id="UP000054010">
    <property type="component" value="Unassembled WGS sequence"/>
</dbReference>
<dbReference type="CDD" id="cd04301">
    <property type="entry name" value="NAT_SF"/>
    <property type="match status" value="1"/>
</dbReference>
<protein>
    <submittedName>
        <fullName evidence="2">GCN5-related N-acetyltransferase</fullName>
    </submittedName>
</protein>
<dbReference type="AlphaFoldDB" id="E1IEQ6"/>
<dbReference type="Gene3D" id="3.40.630.30">
    <property type="match status" value="1"/>
</dbReference>
<accession>E1IEQ6</accession>
<evidence type="ECO:0000259" key="1">
    <source>
        <dbReference type="Pfam" id="PF18015"/>
    </source>
</evidence>
<comment type="caution">
    <text evidence="2">The sequence shown here is derived from an EMBL/GenBank/DDBJ whole genome shotgun (WGS) entry which is preliminary data.</text>
</comment>
<evidence type="ECO:0000313" key="3">
    <source>
        <dbReference type="Proteomes" id="UP000054010"/>
    </source>
</evidence>